<dbReference type="SMART" id="SM00612">
    <property type="entry name" value="Kelch"/>
    <property type="match status" value="4"/>
</dbReference>
<feature type="domain" description="EGF-like" evidence="17">
    <location>
        <begin position="189"/>
        <end position="220"/>
    </location>
</feature>
<dbReference type="Pfam" id="PF23106">
    <property type="entry name" value="EGF_Teneurin"/>
    <property type="match status" value="1"/>
</dbReference>
<dbReference type="InterPro" id="IPR002165">
    <property type="entry name" value="Plexin_repeat"/>
</dbReference>
<dbReference type="Pfam" id="PF24972">
    <property type="entry name" value="GBD_ATRN"/>
    <property type="match status" value="1"/>
</dbReference>
<keyword evidence="5" id="KW-0732">Signal</keyword>
<feature type="disulfide bond" evidence="13">
    <location>
        <begin position="210"/>
        <end position="219"/>
    </location>
</feature>
<evidence type="ECO:0000256" key="13">
    <source>
        <dbReference type="PROSITE-ProRule" id="PRU00076"/>
    </source>
</evidence>
<reference evidence="20" key="2">
    <citation type="submission" date="2020-10" db="UniProtKB">
        <authorList>
            <consortium name="WormBaseParasite"/>
        </authorList>
    </citation>
    <scope>IDENTIFICATION</scope>
</reference>
<dbReference type="InterPro" id="IPR051568">
    <property type="entry name" value="LZTR1/Attractin"/>
</dbReference>
<dbReference type="PANTHER" id="PTHR46376:SF2">
    <property type="entry name" value="DISTRACTED, ISOFORM B"/>
    <property type="match status" value="1"/>
</dbReference>
<feature type="domain" description="CUB" evidence="16">
    <location>
        <begin position="79"/>
        <end position="191"/>
    </location>
</feature>
<dbReference type="Proteomes" id="UP000492821">
    <property type="component" value="Unassembled WGS sequence"/>
</dbReference>
<evidence type="ECO:0000256" key="5">
    <source>
        <dbReference type="ARBA" id="ARBA00022729"/>
    </source>
</evidence>
<comment type="caution">
    <text evidence="13">Lacks conserved residue(s) required for the propagation of feature annotation.</text>
</comment>
<dbReference type="SUPFAM" id="SSF117281">
    <property type="entry name" value="Kelch motif"/>
    <property type="match status" value="1"/>
</dbReference>
<dbReference type="InterPro" id="IPR016201">
    <property type="entry name" value="PSI"/>
</dbReference>
<accession>A0A7E4VRK2</accession>
<keyword evidence="8 15" id="KW-0472">Membrane</keyword>
<comment type="subcellular location">
    <subcellularLocation>
        <location evidence="1">Membrane</location>
        <topology evidence="1">Single-pass membrane protein</topology>
    </subcellularLocation>
</comment>
<dbReference type="InterPro" id="IPR015915">
    <property type="entry name" value="Kelch-typ_b-propeller"/>
</dbReference>
<dbReference type="Pfam" id="PF24973">
    <property type="entry name" value="EGF_LMN_ATRN"/>
    <property type="match status" value="1"/>
</dbReference>
<dbReference type="InterPro" id="IPR056737">
    <property type="entry name" value="Beta-prop_ATRN-MKLN-like"/>
</dbReference>
<keyword evidence="2" id="KW-0880">Kelch repeat</keyword>
<keyword evidence="9 13" id="KW-1015">Disulfide bond</keyword>
<dbReference type="Gene3D" id="2.120.10.80">
    <property type="entry name" value="Kelch-type beta propeller"/>
    <property type="match status" value="2"/>
</dbReference>
<dbReference type="SMART" id="SM00042">
    <property type="entry name" value="CUB"/>
    <property type="match status" value="1"/>
</dbReference>
<evidence type="ECO:0000313" key="20">
    <source>
        <dbReference type="WBParaSite" id="Pan_g24140.t1"/>
    </source>
</evidence>
<evidence type="ECO:0000256" key="6">
    <source>
        <dbReference type="ARBA" id="ARBA00022737"/>
    </source>
</evidence>
<evidence type="ECO:0000256" key="10">
    <source>
        <dbReference type="ARBA" id="ARBA00023180"/>
    </source>
</evidence>
<feature type="disulfide bond" evidence="13">
    <location>
        <begin position="67"/>
        <end position="76"/>
    </location>
</feature>
<dbReference type="InterPro" id="IPR002049">
    <property type="entry name" value="LE_dom"/>
</dbReference>
<dbReference type="PROSITE" id="PS01180">
    <property type="entry name" value="CUB"/>
    <property type="match status" value="1"/>
</dbReference>
<feature type="disulfide bond" evidence="12">
    <location>
        <begin position="79"/>
        <end position="106"/>
    </location>
</feature>
<dbReference type="Pfam" id="PF01437">
    <property type="entry name" value="PSI"/>
    <property type="match status" value="1"/>
</dbReference>
<sequence length="1308" mass="145247">MCSEPRVDRRRRCRRPPSMLVLASLAAILILPGVNGILHSQRNLVSSKTHNQCEHGGTVVNGTRCACPPGWTGPNCEHCFGRVQLGANSTSGITNGDHNYTASARCTWIVEKKDDSTPGPLLFRLSDFLTECCWDHVYIYDGDNVDNNLVAVLSGCQKGRQIQVKSGKAVVYFVSDLAYSLRGFSMDYNWNQCPNNCNNNGNCTAGYCTCEPGFTGSACELPICTDEVENTGAPCAHGTCNAQKCQCSSAYHGDYCQAIITDAVWDPVHVTPGVILPRASHAMAVNKNLAYIFGGYYFTPWKKNDLIEYDSTTKEYNKLQSRNTPPFTRYDHSLVFYENKLYMFGGVVNSKNITNEFWAYDTHTNTWTMLNSYNASADAFPKAVAGHTAHVINHEMIVFFGYNPYEGFVHSLQIYSFKTNTWRSEGENNVMTGRFGHASAVFYNLKKPVVYVYGGYNQASQEAAYHISDELFAYDVDAQTWSSVGNGGVRLFRHSAAIIDGQFIIVGGNSHNESTTARPNECYSNIVLLYDILCEKWTNVSVTNKYDDFRRYGHTVGVFDNQLYAFGGFNGMMLNDTRRLSLADCDPQARSEEECIENTNGARCIFLADSKSCIKASSDTSYRQSFVSVIKNENPRSINRHCPGMKRFSSQCSEHKTCQDCFTQKGCGWCESTVLCVNSDTGCADGSAITSDYKSCPSNSHALSLIQPDKRSCGRATNCFACRQMKHCSWYTLEAKPSCVTLEEEKTLIDEFNKIQNERMTALTTSTTSRSITDFRGIQTSTGRNFTCPSPCANYTDCQTCALGSCMWCPSTRRCVSMDTYMISFPYGQCETWITQANSNNNHACQTDPYNCTAQKTCNECQEIGPRCGWCDDGSGTGLGTCLPGSLHGPKDVNSCKAGSWFFTGACPQCQCNGHSNCSTTALALLRSNNVASDATCSRCNDHTEGEHCDKCVEGFFGDPRNGGNCTECMCNDQALSCDRESGDCFCTTKGVVGPHCDVCDAKYDGDPSQNKPCAYKLSIDFIFTFKIDNNDDKDKYVNKIHFFAIPFKPDTDVQFSISCEMDLLKNDYPAMFDVNMTANYIPGGRGLTKRVMAGTICTRAGVRRSYNPHDPEFSFGTDANTTFHVRVYNFTTPIKIQISFAQSPPINWILFFVIFASCFVVLIVVSAIVWVIKQRVERYHHMQTRHVEIEQMASRPFASVQLDLSTPKTYDTATPISIEPCSNYQSAIYTLIVRLPTGSRNYTPHGTSGLAVASSLCTVTASQLALLRPENENDDQQSQRKNSLRKFLRFKNPFSNNSNNGPEPPLS</sequence>
<name>A0A7E4VRK2_PANRE</name>
<dbReference type="PROSITE" id="PS01248">
    <property type="entry name" value="EGF_LAM_1"/>
    <property type="match status" value="1"/>
</dbReference>
<keyword evidence="7 15" id="KW-1133">Transmembrane helix</keyword>
<keyword evidence="4 15" id="KW-0812">Transmembrane</keyword>
<feature type="disulfide bond" evidence="14">
    <location>
        <begin position="940"/>
        <end position="949"/>
    </location>
</feature>
<dbReference type="SMART" id="SM00181">
    <property type="entry name" value="EGF"/>
    <property type="match status" value="5"/>
</dbReference>
<feature type="disulfide bond" evidence="13">
    <location>
        <begin position="193"/>
        <end position="203"/>
    </location>
</feature>
<feature type="disulfide bond" evidence="14">
    <location>
        <begin position="952"/>
        <end position="966"/>
    </location>
</feature>
<dbReference type="Pfam" id="PF00431">
    <property type="entry name" value="CUB"/>
    <property type="match status" value="1"/>
</dbReference>
<dbReference type="CDD" id="cd00041">
    <property type="entry name" value="CUB"/>
    <property type="match status" value="1"/>
</dbReference>
<dbReference type="Gene3D" id="2.60.120.290">
    <property type="entry name" value="Spermadhesin, CUB domain"/>
    <property type="match status" value="1"/>
</dbReference>
<organism evidence="19 20">
    <name type="scientific">Panagrellus redivivus</name>
    <name type="common">Microworm</name>
    <dbReference type="NCBI Taxonomy" id="6233"/>
    <lineage>
        <taxon>Eukaryota</taxon>
        <taxon>Metazoa</taxon>
        <taxon>Ecdysozoa</taxon>
        <taxon>Nematoda</taxon>
        <taxon>Chromadorea</taxon>
        <taxon>Rhabditida</taxon>
        <taxon>Tylenchina</taxon>
        <taxon>Panagrolaimomorpha</taxon>
        <taxon>Panagrolaimoidea</taxon>
        <taxon>Panagrolaimidae</taxon>
        <taxon>Panagrellus</taxon>
    </lineage>
</organism>
<dbReference type="InterPro" id="IPR006652">
    <property type="entry name" value="Kelch_1"/>
</dbReference>
<dbReference type="InterPro" id="IPR000859">
    <property type="entry name" value="CUB_dom"/>
</dbReference>
<feature type="transmembrane region" description="Helical" evidence="15">
    <location>
        <begin position="1149"/>
        <end position="1173"/>
    </location>
</feature>
<evidence type="ECO:0000256" key="9">
    <source>
        <dbReference type="ARBA" id="ARBA00023157"/>
    </source>
</evidence>
<dbReference type="InterPro" id="IPR056863">
    <property type="entry name" value="LMN_ATRN_NET-like_EGF"/>
</dbReference>
<feature type="domain" description="EGF-like" evidence="17">
    <location>
        <begin position="43"/>
        <end position="77"/>
    </location>
</feature>
<dbReference type="GO" id="GO:0016020">
    <property type="term" value="C:membrane"/>
    <property type="evidence" value="ECO:0007669"/>
    <property type="project" value="UniProtKB-SubCell"/>
</dbReference>
<feature type="domain" description="Laminin EGF-like" evidence="18">
    <location>
        <begin position="910"/>
        <end position="968"/>
    </location>
</feature>
<evidence type="ECO:0000259" key="18">
    <source>
        <dbReference type="PROSITE" id="PS50027"/>
    </source>
</evidence>
<dbReference type="Pfam" id="PF24981">
    <property type="entry name" value="Beta-prop_ATRN-LZTR1"/>
    <property type="match status" value="1"/>
</dbReference>
<dbReference type="CDD" id="cd00054">
    <property type="entry name" value="EGF_CA"/>
    <property type="match status" value="1"/>
</dbReference>
<evidence type="ECO:0000256" key="15">
    <source>
        <dbReference type="SAM" id="Phobius"/>
    </source>
</evidence>
<evidence type="ECO:0000256" key="4">
    <source>
        <dbReference type="ARBA" id="ARBA00022692"/>
    </source>
</evidence>
<dbReference type="PROSITE" id="PS01186">
    <property type="entry name" value="EGF_2"/>
    <property type="match status" value="1"/>
</dbReference>
<dbReference type="CDD" id="cd00055">
    <property type="entry name" value="EGF_Lam"/>
    <property type="match status" value="2"/>
</dbReference>
<keyword evidence="6" id="KW-0677">Repeat</keyword>
<protein>
    <submittedName>
        <fullName evidence="20">Attractin</fullName>
    </submittedName>
</protein>
<dbReference type="PROSITE" id="PS50026">
    <property type="entry name" value="EGF_3"/>
    <property type="match status" value="2"/>
</dbReference>
<reference evidence="19" key="1">
    <citation type="journal article" date="2013" name="Genetics">
        <title>The draft genome and transcriptome of Panagrellus redivivus are shaped by the harsh demands of a free-living lifestyle.</title>
        <authorList>
            <person name="Srinivasan J."/>
            <person name="Dillman A.R."/>
            <person name="Macchietto M.G."/>
            <person name="Heikkinen L."/>
            <person name="Lakso M."/>
            <person name="Fracchia K.M."/>
            <person name="Antoshechkin I."/>
            <person name="Mortazavi A."/>
            <person name="Wong G."/>
            <person name="Sternberg P.W."/>
        </authorList>
    </citation>
    <scope>NUCLEOTIDE SEQUENCE [LARGE SCALE GENOMIC DNA]</scope>
    <source>
        <strain evidence="19">MT8872</strain>
    </source>
</reference>
<dbReference type="GO" id="GO:0005794">
    <property type="term" value="C:Golgi apparatus"/>
    <property type="evidence" value="ECO:0007669"/>
    <property type="project" value="TreeGrafter"/>
</dbReference>
<evidence type="ECO:0000256" key="2">
    <source>
        <dbReference type="ARBA" id="ARBA00022441"/>
    </source>
</evidence>
<dbReference type="PROSITE" id="PS50027">
    <property type="entry name" value="EGF_LAM_2"/>
    <property type="match status" value="1"/>
</dbReference>
<dbReference type="SMART" id="SM00180">
    <property type="entry name" value="EGF_Lam"/>
    <property type="match status" value="2"/>
</dbReference>
<keyword evidence="10" id="KW-0325">Glycoprotein</keyword>
<evidence type="ECO:0000313" key="19">
    <source>
        <dbReference type="Proteomes" id="UP000492821"/>
    </source>
</evidence>
<keyword evidence="19" id="KW-1185">Reference proteome</keyword>
<evidence type="ECO:0000256" key="1">
    <source>
        <dbReference type="ARBA" id="ARBA00004167"/>
    </source>
</evidence>
<keyword evidence="3 13" id="KW-0245">EGF-like domain</keyword>
<dbReference type="SUPFAM" id="SSF57196">
    <property type="entry name" value="EGF/Laminin"/>
    <property type="match status" value="2"/>
</dbReference>
<dbReference type="SMART" id="SM00423">
    <property type="entry name" value="PSI"/>
    <property type="match status" value="4"/>
</dbReference>
<dbReference type="Gene3D" id="2.10.25.10">
    <property type="entry name" value="Laminin"/>
    <property type="match status" value="3"/>
</dbReference>
<evidence type="ECO:0000256" key="12">
    <source>
        <dbReference type="PROSITE-ProRule" id="PRU00059"/>
    </source>
</evidence>
<proteinExistence type="predicted"/>
<dbReference type="InterPro" id="IPR000742">
    <property type="entry name" value="EGF"/>
</dbReference>
<dbReference type="PROSITE" id="PS00022">
    <property type="entry name" value="EGF_1"/>
    <property type="match status" value="2"/>
</dbReference>
<evidence type="ECO:0000256" key="7">
    <source>
        <dbReference type="ARBA" id="ARBA00022989"/>
    </source>
</evidence>
<evidence type="ECO:0000256" key="14">
    <source>
        <dbReference type="PROSITE-ProRule" id="PRU00460"/>
    </source>
</evidence>
<evidence type="ECO:0000256" key="8">
    <source>
        <dbReference type="ARBA" id="ARBA00023136"/>
    </source>
</evidence>
<keyword evidence="11 14" id="KW-0424">Laminin EGF-like domain</keyword>
<evidence type="ECO:0000259" key="16">
    <source>
        <dbReference type="PROSITE" id="PS01180"/>
    </source>
</evidence>
<evidence type="ECO:0000256" key="3">
    <source>
        <dbReference type="ARBA" id="ARBA00022536"/>
    </source>
</evidence>
<dbReference type="WBParaSite" id="Pan_g24140.t1">
    <property type="protein sequence ID" value="Pan_g24140.t1"/>
    <property type="gene ID" value="Pan_g24140"/>
</dbReference>
<evidence type="ECO:0000259" key="17">
    <source>
        <dbReference type="PROSITE" id="PS50026"/>
    </source>
</evidence>
<evidence type="ECO:0000256" key="11">
    <source>
        <dbReference type="ARBA" id="ARBA00023292"/>
    </source>
</evidence>
<dbReference type="PANTHER" id="PTHR46376">
    <property type="entry name" value="LEUCINE-ZIPPER-LIKE TRANSCRIPTIONAL REGULATOR 1"/>
    <property type="match status" value="1"/>
</dbReference>
<dbReference type="InterPro" id="IPR035914">
    <property type="entry name" value="Sperma_CUB_dom_sf"/>
</dbReference>
<dbReference type="Pfam" id="PF00053">
    <property type="entry name" value="EGF_laminin"/>
    <property type="match status" value="2"/>
</dbReference>
<dbReference type="SUPFAM" id="SSF49854">
    <property type="entry name" value="Spermadhesin, CUB domain"/>
    <property type="match status" value="1"/>
</dbReference>
<dbReference type="InterPro" id="IPR056732">
    <property type="entry name" value="GBD_ATRN"/>
</dbReference>